<dbReference type="Proteomes" id="UP000541558">
    <property type="component" value="Unassembled WGS sequence"/>
</dbReference>
<evidence type="ECO:0000256" key="2">
    <source>
        <dbReference type="SAM" id="SignalP"/>
    </source>
</evidence>
<dbReference type="InterPro" id="IPR048958">
    <property type="entry name" value="Polysacc_lyase_14"/>
</dbReference>
<feature type="region of interest" description="Disordered" evidence="1">
    <location>
        <begin position="131"/>
        <end position="224"/>
    </location>
</feature>
<feature type="compositionally biased region" description="Pro residues" evidence="1">
    <location>
        <begin position="553"/>
        <end position="563"/>
    </location>
</feature>
<feature type="compositionally biased region" description="Low complexity" evidence="1">
    <location>
        <begin position="138"/>
        <end position="166"/>
    </location>
</feature>
<feature type="signal peptide" evidence="2">
    <location>
        <begin position="1"/>
        <end position="25"/>
    </location>
</feature>
<dbReference type="PANTHER" id="PTHR40124:SF1">
    <property type="entry name" value="DISAGGREGATASE RELATED REPEAT PROTEIN"/>
    <property type="match status" value="1"/>
</dbReference>
<gene>
    <name evidence="4" type="ORF">D9611_011653</name>
</gene>
<accession>A0A8H5ETH8</accession>
<organism evidence="4 5">
    <name type="scientific">Ephemerocybe angulata</name>
    <dbReference type="NCBI Taxonomy" id="980116"/>
    <lineage>
        <taxon>Eukaryota</taxon>
        <taxon>Fungi</taxon>
        <taxon>Dikarya</taxon>
        <taxon>Basidiomycota</taxon>
        <taxon>Agaricomycotina</taxon>
        <taxon>Agaricomycetes</taxon>
        <taxon>Agaricomycetidae</taxon>
        <taxon>Agaricales</taxon>
        <taxon>Agaricineae</taxon>
        <taxon>Psathyrellaceae</taxon>
        <taxon>Ephemerocybe</taxon>
    </lineage>
</organism>
<feature type="compositionally biased region" description="Low complexity" evidence="1">
    <location>
        <begin position="204"/>
        <end position="224"/>
    </location>
</feature>
<evidence type="ECO:0000313" key="4">
    <source>
        <dbReference type="EMBL" id="KAF5311443.1"/>
    </source>
</evidence>
<feature type="domain" description="Polysaccharide lyase 14" evidence="3">
    <location>
        <begin position="602"/>
        <end position="638"/>
    </location>
</feature>
<name>A0A8H5ETH8_9AGAR</name>
<reference evidence="4 5" key="1">
    <citation type="journal article" date="2020" name="ISME J.">
        <title>Uncovering the hidden diversity of litter-decomposition mechanisms in mushroom-forming fungi.</title>
        <authorList>
            <person name="Floudas D."/>
            <person name="Bentzer J."/>
            <person name="Ahren D."/>
            <person name="Johansson T."/>
            <person name="Persson P."/>
            <person name="Tunlid A."/>
        </authorList>
    </citation>
    <scope>NUCLEOTIDE SEQUENCE [LARGE SCALE GENOMIC DNA]</scope>
    <source>
        <strain evidence="4 5">CBS 175.51</strain>
    </source>
</reference>
<feature type="domain" description="Polysaccharide lyase 14" evidence="3">
    <location>
        <begin position="310"/>
        <end position="482"/>
    </location>
</feature>
<dbReference type="AlphaFoldDB" id="A0A8H5ETH8"/>
<keyword evidence="2" id="KW-0732">Signal</keyword>
<feature type="chain" id="PRO_5034930468" description="Polysaccharide lyase 14 domain-containing protein" evidence="2">
    <location>
        <begin position="26"/>
        <end position="644"/>
    </location>
</feature>
<feature type="region of interest" description="Disordered" evidence="1">
    <location>
        <begin position="490"/>
        <end position="529"/>
    </location>
</feature>
<evidence type="ECO:0000313" key="5">
    <source>
        <dbReference type="Proteomes" id="UP000541558"/>
    </source>
</evidence>
<protein>
    <recommendedName>
        <fullName evidence="3">Polysaccharide lyase 14 domain-containing protein</fullName>
    </recommendedName>
</protein>
<feature type="compositionally biased region" description="Acidic residues" evidence="1">
    <location>
        <begin position="572"/>
        <end position="589"/>
    </location>
</feature>
<evidence type="ECO:0000256" key="1">
    <source>
        <dbReference type="SAM" id="MobiDB-lite"/>
    </source>
</evidence>
<dbReference type="Gene3D" id="2.60.120.200">
    <property type="match status" value="2"/>
</dbReference>
<feature type="region of interest" description="Disordered" evidence="1">
    <location>
        <begin position="545"/>
        <end position="600"/>
    </location>
</feature>
<feature type="compositionally biased region" description="Polar residues" evidence="1">
    <location>
        <begin position="175"/>
        <end position="194"/>
    </location>
</feature>
<sequence length="644" mass="68190">MTVLSARSLFSIFSVLLLNVTMEQAAQSPATLVPSGSLIPLTFTSSPGSSPTTLFISSNSRSLLFFQIAATGGDVAPTTVYVDATGFELGEPLPPPTPIFLPPIPVTLPAPPDTDNETPPTLHEEVSTTVTASPTRITEVTETPPETETETVTLTATETTTTTTTLTEEHDAPTITLTRTSPPKTVTNTIVVTLSPSPPPPKPSSSHATPHTSASPALPSSSPNLPSLSGLEVWSAPSHLENLDPFNITFFPGSGKNLKIVTGIPPKASASPSKNQRVSAAKAPITPDNDDGDESDSREQTLPPLTTWSSSSTSMQLLYPANSINPAGTPKGGEEFYASPLDLARARNVSLRYSVFFPADFDWVLAGKLPGMYGGHTGCSGGNKALDCFSTRLMWRSGGAGELYLYAAKDKQTKALCSDPRSTCDAAYGFSIGRGSFTWAAGAWTTVIQTVVLNTPGKQDGAFTLDVNGKRVIAKDGVFYRDVLFPDGKMKNGKGTTSSGRGPMTGGPVTLAPTPRPTTTHRNDDPLGDILGPLLSEIGHLIRRRGPRTPATPAEPTPCPSPPFDDSRGQGDDEPNESEDEESALDDEGAGTPFGIMATPQRDGNSIGFLGIFFSTFFGGHDEKYATPRDQYVWFKDFAMSYNA</sequence>
<feature type="region of interest" description="Disordered" evidence="1">
    <location>
        <begin position="263"/>
        <end position="309"/>
    </location>
</feature>
<feature type="compositionally biased region" description="Low complexity" evidence="1">
    <location>
        <begin position="300"/>
        <end position="309"/>
    </location>
</feature>
<evidence type="ECO:0000259" key="3">
    <source>
        <dbReference type="Pfam" id="PF21294"/>
    </source>
</evidence>
<dbReference type="EMBL" id="JAACJK010000226">
    <property type="protein sequence ID" value="KAF5311443.1"/>
    <property type="molecule type" value="Genomic_DNA"/>
</dbReference>
<dbReference type="OrthoDB" id="10069995at2759"/>
<keyword evidence="5" id="KW-1185">Reference proteome</keyword>
<proteinExistence type="predicted"/>
<comment type="caution">
    <text evidence="4">The sequence shown here is derived from an EMBL/GenBank/DDBJ whole genome shotgun (WGS) entry which is preliminary data.</text>
</comment>
<dbReference type="Pfam" id="PF21294">
    <property type="entry name" value="Polysacc_lyase_14"/>
    <property type="match status" value="2"/>
</dbReference>
<dbReference type="PANTHER" id="PTHR40124">
    <property type="match status" value="1"/>
</dbReference>